<feature type="transmembrane region" description="Helical" evidence="1">
    <location>
        <begin position="170"/>
        <end position="191"/>
    </location>
</feature>
<keyword evidence="1" id="KW-0812">Transmembrane</keyword>
<feature type="transmembrane region" description="Helical" evidence="1">
    <location>
        <begin position="61"/>
        <end position="79"/>
    </location>
</feature>
<keyword evidence="1" id="KW-1133">Transmembrane helix</keyword>
<feature type="transmembrane region" description="Helical" evidence="1">
    <location>
        <begin position="99"/>
        <end position="119"/>
    </location>
</feature>
<evidence type="ECO:0000313" key="2">
    <source>
        <dbReference type="EMBL" id="OUR93034.1"/>
    </source>
</evidence>
<protein>
    <submittedName>
        <fullName evidence="2">Uncharacterized protein</fullName>
    </submittedName>
</protein>
<proteinExistence type="predicted"/>
<comment type="caution">
    <text evidence="2">The sequence shown here is derived from an EMBL/GenBank/DDBJ whole genome shotgun (WGS) entry which is preliminary data.</text>
</comment>
<name>A0A1Y5F1M4_9BACT</name>
<evidence type="ECO:0000256" key="1">
    <source>
        <dbReference type="SAM" id="Phobius"/>
    </source>
</evidence>
<feature type="transmembrane region" description="Helical" evidence="1">
    <location>
        <begin position="246"/>
        <end position="278"/>
    </location>
</feature>
<feature type="transmembrane region" description="Helical" evidence="1">
    <location>
        <begin position="290"/>
        <end position="311"/>
    </location>
</feature>
<accession>A0A1Y5F1M4</accession>
<feature type="transmembrane region" description="Helical" evidence="1">
    <location>
        <begin position="212"/>
        <end position="234"/>
    </location>
</feature>
<dbReference type="EMBL" id="MAAO01000016">
    <property type="protein sequence ID" value="OUR93034.1"/>
    <property type="molecule type" value="Genomic_DNA"/>
</dbReference>
<dbReference type="AlphaFoldDB" id="A0A1Y5F1M4"/>
<sequence length="451" mass="53165">MLLYSAFIMSQWFFLGKEIDHRLKIYYRVNSSIDRVVYRLFLGMFFFIILFNLLYLLPPKWVYNFFWVIWGALGLFYSWPTRGKIIQESVTTNFSEFRYLDSFEKTLVTLVVSLMIFSVPEFPRLAQREALILFFDPSNQVSDLFWNFLTVTYFPFKSYPTLFKFGWCTYFYAVNLSLYLLTFYAFLRFFISRRLSLLGVFALISSWSISKFLANGYGATLTEIYSLVWIWGMLWVTRSSTYRTGLFVGLLGFFGVILNQSYALLALAQVVLLYFYFLKDKTEWFKRQSLKYALFGLVLIVLTLVVTFNFSNSFNPGGMDFITHLQKIIDRKAFFTLSVFGIIILILKRTTPRLRSLKILQFDKVKVDELNIGIVILFLFGIFVNGLSLKGFSLIWLVTFYSLIPLEIVFLHISRLRSSRNMIYLIYILICLLDSHFEGRVKIFLKLFENV</sequence>
<feature type="transmembrane region" description="Helical" evidence="1">
    <location>
        <begin position="331"/>
        <end position="349"/>
    </location>
</feature>
<organism evidence="2 3">
    <name type="scientific">Halobacteriovorax marinus</name>
    <dbReference type="NCBI Taxonomy" id="97084"/>
    <lineage>
        <taxon>Bacteria</taxon>
        <taxon>Pseudomonadati</taxon>
        <taxon>Bdellovibrionota</taxon>
        <taxon>Bacteriovoracia</taxon>
        <taxon>Bacteriovoracales</taxon>
        <taxon>Halobacteriovoraceae</taxon>
        <taxon>Halobacteriovorax</taxon>
    </lineage>
</organism>
<reference evidence="3" key="1">
    <citation type="journal article" date="2017" name="Proc. Natl. Acad. Sci. U.S.A.">
        <title>Simulation of Deepwater Horizon oil plume reveals substrate specialization within a complex community of hydrocarbon-degraders.</title>
        <authorList>
            <person name="Hu P."/>
            <person name="Dubinsky E.A."/>
            <person name="Probst A.J."/>
            <person name="Wang J."/>
            <person name="Sieber C.M.K."/>
            <person name="Tom L.M."/>
            <person name="Gardinali P."/>
            <person name="Banfield J.F."/>
            <person name="Atlas R.M."/>
            <person name="Andersen G.L."/>
        </authorList>
    </citation>
    <scope>NUCLEOTIDE SEQUENCE [LARGE SCALE GENOMIC DNA]</scope>
</reference>
<dbReference type="Proteomes" id="UP000196531">
    <property type="component" value="Unassembled WGS sequence"/>
</dbReference>
<feature type="transmembrane region" description="Helical" evidence="1">
    <location>
        <begin position="394"/>
        <end position="414"/>
    </location>
</feature>
<evidence type="ECO:0000313" key="3">
    <source>
        <dbReference type="Proteomes" id="UP000196531"/>
    </source>
</evidence>
<feature type="transmembrane region" description="Helical" evidence="1">
    <location>
        <begin position="370"/>
        <end position="388"/>
    </location>
</feature>
<keyword evidence="1" id="KW-0472">Membrane</keyword>
<feature type="transmembrane region" description="Helical" evidence="1">
    <location>
        <begin position="36"/>
        <end position="55"/>
    </location>
</feature>
<gene>
    <name evidence="2" type="ORF">A9Q84_21255</name>
</gene>